<dbReference type="SMART" id="SM00342">
    <property type="entry name" value="HTH_ARAC"/>
    <property type="match status" value="1"/>
</dbReference>
<dbReference type="PROSITE" id="PS01124">
    <property type="entry name" value="HTH_ARAC_FAMILY_2"/>
    <property type="match status" value="1"/>
</dbReference>
<dbReference type="SUPFAM" id="SSF52172">
    <property type="entry name" value="CheY-like"/>
    <property type="match status" value="1"/>
</dbReference>
<keyword evidence="3" id="KW-0804">Transcription</keyword>
<evidence type="ECO:0000256" key="4">
    <source>
        <dbReference type="PROSITE-ProRule" id="PRU00169"/>
    </source>
</evidence>
<feature type="compositionally biased region" description="Basic and acidic residues" evidence="5">
    <location>
        <begin position="252"/>
        <end position="268"/>
    </location>
</feature>
<dbReference type="Proteomes" id="UP001493487">
    <property type="component" value="Unassembled WGS sequence"/>
</dbReference>
<accession>A0ABV1KRR6</accession>
<keyword evidence="9" id="KW-1185">Reference proteome</keyword>
<dbReference type="PROSITE" id="PS50110">
    <property type="entry name" value="RESPONSE_REGULATORY"/>
    <property type="match status" value="1"/>
</dbReference>
<dbReference type="InterPro" id="IPR018062">
    <property type="entry name" value="HTH_AraC-typ_CS"/>
</dbReference>
<dbReference type="InterPro" id="IPR018060">
    <property type="entry name" value="HTH_AraC"/>
</dbReference>
<feature type="domain" description="Response regulatory" evidence="7">
    <location>
        <begin position="3"/>
        <end position="120"/>
    </location>
</feature>
<feature type="region of interest" description="Disordered" evidence="5">
    <location>
        <begin position="244"/>
        <end position="268"/>
    </location>
</feature>
<dbReference type="SUPFAM" id="SSF46689">
    <property type="entry name" value="Homeodomain-like"/>
    <property type="match status" value="2"/>
</dbReference>
<dbReference type="PRINTS" id="PR00032">
    <property type="entry name" value="HTHARAC"/>
</dbReference>
<reference evidence="8 9" key="1">
    <citation type="journal article" date="2023" name="Genome Announc.">
        <title>Pan-Genome Analyses of the Genus Cohnella and Proposal of the Novel Species Cohnella silvisoli sp. nov., Isolated from Forest Soil.</title>
        <authorList>
            <person name="Wang C."/>
            <person name="Mao L."/>
            <person name="Bao G."/>
            <person name="Zhu H."/>
        </authorList>
    </citation>
    <scope>NUCLEOTIDE SEQUENCE [LARGE SCALE GENOMIC DNA]</scope>
    <source>
        <strain evidence="8 9">NL03-T5-1</strain>
    </source>
</reference>
<dbReference type="Pfam" id="PF00072">
    <property type="entry name" value="Response_reg"/>
    <property type="match status" value="1"/>
</dbReference>
<keyword evidence="2" id="KW-0238">DNA-binding</keyword>
<evidence type="ECO:0000256" key="1">
    <source>
        <dbReference type="ARBA" id="ARBA00023015"/>
    </source>
</evidence>
<dbReference type="InterPro" id="IPR009057">
    <property type="entry name" value="Homeodomain-like_sf"/>
</dbReference>
<dbReference type="Pfam" id="PF12833">
    <property type="entry name" value="HTH_18"/>
    <property type="match status" value="1"/>
</dbReference>
<dbReference type="PANTHER" id="PTHR43280">
    <property type="entry name" value="ARAC-FAMILY TRANSCRIPTIONAL REGULATOR"/>
    <property type="match status" value="1"/>
</dbReference>
<comment type="caution">
    <text evidence="8">The sequence shown here is derived from an EMBL/GenBank/DDBJ whole genome shotgun (WGS) entry which is preliminary data.</text>
</comment>
<organism evidence="8 9">
    <name type="scientific">Cohnella silvisoli</name>
    <dbReference type="NCBI Taxonomy" id="2873699"/>
    <lineage>
        <taxon>Bacteria</taxon>
        <taxon>Bacillati</taxon>
        <taxon>Bacillota</taxon>
        <taxon>Bacilli</taxon>
        <taxon>Bacillales</taxon>
        <taxon>Paenibacillaceae</taxon>
        <taxon>Cohnella</taxon>
    </lineage>
</organism>
<evidence type="ECO:0000256" key="2">
    <source>
        <dbReference type="ARBA" id="ARBA00023125"/>
    </source>
</evidence>
<dbReference type="SMART" id="SM00448">
    <property type="entry name" value="REC"/>
    <property type="match status" value="1"/>
</dbReference>
<dbReference type="Gene3D" id="3.40.50.2300">
    <property type="match status" value="1"/>
</dbReference>
<dbReference type="RefSeq" id="WP_232185504.1">
    <property type="nucleotide sequence ID" value="NZ_JAIOAP010000005.1"/>
</dbReference>
<dbReference type="Gene3D" id="1.10.10.60">
    <property type="entry name" value="Homeodomain-like"/>
    <property type="match status" value="2"/>
</dbReference>
<keyword evidence="1" id="KW-0805">Transcription regulation</keyword>
<gene>
    <name evidence="8" type="ORF">QJS35_10315</name>
</gene>
<proteinExistence type="predicted"/>
<evidence type="ECO:0000256" key="3">
    <source>
        <dbReference type="ARBA" id="ARBA00023163"/>
    </source>
</evidence>
<dbReference type="InterPro" id="IPR020449">
    <property type="entry name" value="Tscrpt_reg_AraC-type_HTH"/>
</dbReference>
<evidence type="ECO:0000313" key="8">
    <source>
        <dbReference type="EMBL" id="MEQ4482790.1"/>
    </source>
</evidence>
<keyword evidence="4" id="KW-0597">Phosphoprotein</keyword>
<sequence length="557" mass="63794">MINLLIVDDEAIILDGLTELFHTAGIADLEVHRANSAVLALKIMTRSKIDIVLTDIRMPEMSGLELFDQVRERWPRCKVIFLTGYNDFGYVQEVLRKGGADYVLKMDGDEEIVRSVQKTIADIHEETDVERFIVEAKQKMKLLQPLAQREYVGNLVMGEPFTLSGLKQRFEELDIPFRTAKPAYLLLGKVDAWEDVIRPSDRTLLLYALQNIAMEIIPSSFLSLSIPWDGSSLLWLVQQREDGEPEPSAASAERERRPEEPEDPVDRRLQDSLDSIQQAAKRFLNLQVSFSCSGLFDWPAIGQVYDRLRELIQKGAGIGQEISYLRRENDGTNAAEERRAEELRAQLKRFIFLESHLENGKEAEFDQALLQLMHAADRDKVPLSLSLEAFNRVSSLLLSHMNRFEMTELLSDPKELERLTRIDAFSSWPDTTAFFRKSANGLFEHRRRKQADRGLEIVEKIETYVGRNLQGDLSLSRLGQAVYLNPAYLSRLYKQITGVGLSDYVTEKRIQKSKELLRSTDMKIQDITTLVGLESPSYFARLFKRLTGQSPQEFRES</sequence>
<dbReference type="EMBL" id="JASKHM010000005">
    <property type="protein sequence ID" value="MEQ4482790.1"/>
    <property type="molecule type" value="Genomic_DNA"/>
</dbReference>
<evidence type="ECO:0000259" key="7">
    <source>
        <dbReference type="PROSITE" id="PS50110"/>
    </source>
</evidence>
<dbReference type="InterPro" id="IPR011006">
    <property type="entry name" value="CheY-like_superfamily"/>
</dbReference>
<feature type="modified residue" description="4-aspartylphosphate" evidence="4">
    <location>
        <position position="55"/>
    </location>
</feature>
<name>A0ABV1KRR6_9BACL</name>
<dbReference type="InterPro" id="IPR001789">
    <property type="entry name" value="Sig_transdc_resp-reg_receiver"/>
</dbReference>
<evidence type="ECO:0000259" key="6">
    <source>
        <dbReference type="PROSITE" id="PS01124"/>
    </source>
</evidence>
<dbReference type="PROSITE" id="PS00041">
    <property type="entry name" value="HTH_ARAC_FAMILY_1"/>
    <property type="match status" value="1"/>
</dbReference>
<evidence type="ECO:0000313" key="9">
    <source>
        <dbReference type="Proteomes" id="UP001493487"/>
    </source>
</evidence>
<evidence type="ECO:0000256" key="5">
    <source>
        <dbReference type="SAM" id="MobiDB-lite"/>
    </source>
</evidence>
<protein>
    <submittedName>
        <fullName evidence="8">Response regulator</fullName>
    </submittedName>
</protein>
<dbReference type="CDD" id="cd17536">
    <property type="entry name" value="REC_YesN-like"/>
    <property type="match status" value="1"/>
</dbReference>
<dbReference type="PANTHER" id="PTHR43280:SF2">
    <property type="entry name" value="HTH-TYPE TRANSCRIPTIONAL REGULATOR EXSA"/>
    <property type="match status" value="1"/>
</dbReference>
<feature type="domain" description="HTH araC/xylS-type" evidence="6">
    <location>
        <begin position="459"/>
        <end position="557"/>
    </location>
</feature>